<dbReference type="GO" id="GO:0090316">
    <property type="term" value="P:positive regulation of intracellular protein transport"/>
    <property type="evidence" value="ECO:0007669"/>
    <property type="project" value="Ensembl"/>
</dbReference>
<keyword evidence="5" id="KW-1185">Reference proteome</keyword>
<dbReference type="SUPFAM" id="SSF48371">
    <property type="entry name" value="ARM repeat"/>
    <property type="match status" value="1"/>
</dbReference>
<dbReference type="Proteomes" id="UP000001646">
    <property type="component" value="Unplaced"/>
</dbReference>
<dbReference type="InterPro" id="IPR016024">
    <property type="entry name" value="ARM-type_fold"/>
</dbReference>
<reference evidence="4" key="3">
    <citation type="submission" date="2025-09" db="UniProtKB">
        <authorList>
            <consortium name="Ensembl"/>
        </authorList>
    </citation>
    <scope>IDENTIFICATION</scope>
</reference>
<feature type="compositionally biased region" description="Low complexity" evidence="2">
    <location>
        <begin position="1482"/>
        <end position="1495"/>
    </location>
</feature>
<organism evidence="4 5">
    <name type="scientific">Anolis carolinensis</name>
    <name type="common">Green anole</name>
    <name type="synonym">American chameleon</name>
    <dbReference type="NCBI Taxonomy" id="28377"/>
    <lineage>
        <taxon>Eukaryota</taxon>
        <taxon>Metazoa</taxon>
        <taxon>Chordata</taxon>
        <taxon>Craniata</taxon>
        <taxon>Vertebrata</taxon>
        <taxon>Euteleostomi</taxon>
        <taxon>Lepidosauria</taxon>
        <taxon>Squamata</taxon>
        <taxon>Bifurcata</taxon>
        <taxon>Unidentata</taxon>
        <taxon>Episquamata</taxon>
        <taxon>Toxicofera</taxon>
        <taxon>Iguania</taxon>
        <taxon>Dactyloidae</taxon>
        <taxon>Anolis</taxon>
    </lineage>
</organism>
<dbReference type="GO" id="GO:0035363">
    <property type="term" value="C:histone locus body"/>
    <property type="evidence" value="ECO:0007669"/>
    <property type="project" value="Ensembl"/>
</dbReference>
<dbReference type="Ensembl" id="ENSACAT00000037495.1">
    <property type="protein sequence ID" value="ENSACAP00000034874.1"/>
    <property type="gene ID" value="ENSACAG00000039643.1"/>
</dbReference>
<reference evidence="4" key="1">
    <citation type="submission" date="2009-12" db="EMBL/GenBank/DDBJ databases">
        <title>The Genome Sequence of Anolis carolinensis (Green Anole Lizard).</title>
        <authorList>
            <consortium name="The Genome Sequencing Platform"/>
            <person name="Di Palma F."/>
            <person name="Alfoldi J."/>
            <person name="Heiman D."/>
            <person name="Young S."/>
            <person name="Grabherr M."/>
            <person name="Johnson J."/>
            <person name="Lander E.S."/>
            <person name="Lindblad-Toh K."/>
        </authorList>
    </citation>
    <scope>NUCLEOTIDE SEQUENCE [LARGE SCALE GENOMIC DNA]</scope>
    <source>
        <strain evidence="4">JBL SC #1</strain>
    </source>
</reference>
<feature type="coiled-coil region" evidence="1">
    <location>
        <begin position="54"/>
        <end position="105"/>
    </location>
</feature>
<feature type="region of interest" description="Disordered" evidence="2">
    <location>
        <begin position="1473"/>
        <end position="1502"/>
    </location>
</feature>
<accession>A0A803TI34</accession>
<evidence type="ECO:0000313" key="5">
    <source>
        <dbReference type="Proteomes" id="UP000001646"/>
    </source>
</evidence>
<dbReference type="GeneTree" id="ENSGT00950000183199"/>
<evidence type="ECO:0000256" key="2">
    <source>
        <dbReference type="SAM" id="MobiDB-lite"/>
    </source>
</evidence>
<evidence type="ECO:0000313" key="4">
    <source>
        <dbReference type="Ensembl" id="ENSACAP00000034874.1"/>
    </source>
</evidence>
<sequence>MMPGETPPAASLAGEAATACASCGALQQNLNEYVAALIALKQKIIDTDHLLTEYQQKCNELDAAKRENNTLHNQVEQMFQKISPLEKCEEELGSVKAELEEKKSSLKIYQETHLEYVRLKEEMDKSDITRRKLDTKVKKLEEAAAKHIQEFKQLKTEKKVLAKQLKKAQEKISGFAGATRKKRKTVLKNAETQSEEENLVASIDKEKIKLLLEELWMCISGSTGKDQISENDCILGGLRSNSRTLGKTKMMPNPPKMKKPQGEMKSDGSFYEPCAVEMTLSSLHIKSDTKTTKYSESVQIKPMETTEVCNSTFCEDRLLEDISQTDLSTANMNLLSNNSEEHDESLRDVLKWARPLPPLLSPIQVSPSTTPDILFGDITDSSDDEMDDNAQILENIIENYGQDGLIPESRHEKHSAQSWSTHSSFSINSANSDPQESPKRLSNIRSEELILCSDPLKAKAKYLNEKDAKSKDEEKYSDLMEVHTATEIAVQKMSVNSTVHTFVESSDSMDNEKKGLLTATIEDFRPQSPKISDQHNIKESIFVVESISGIPEKCKIDVSKGAMSEVFKDTQPISNSVEVRSFGERTTECLAVGEQNTATEGLGICRSSELLLEQKRDISNCKFLSETEHPIEQEIAAVPFMHSVEKKVDVSIKSQCLEENCSKEKHYKQNETQENTEHEVMHVGFSSSHLNTTEIAEGSKKSLFLIDEAVKTEGECRITFSVSTKKDDNQVEIANSMVEECKSMDIKKEDCLQLHQLIDQKYNCKTSKEQPDYKSNCILPVQAPIIKDCLLPCKDPVATNTLVFQIESVPKSTSKQGQFEGGDTDSQWKSKMRSVSNDLPTVKASMEGDHLASKGLEKEDGESLNTIEMKTMQSVMAQGNAFEIASNRIVETSLISGNQQYEINNTSHEMSNWNSKSTLCHQNDEKNDVCSITKEMLLKQNKNQDPAQSMQDAPQTNNEDIETVLPATVMADSQSAAEHTDVSSSNLEVFIRDGPSSNAATNALSSSPVSINPSTPVRQDTTHFDQNIAECWKNEEEYAAASEEKEHESLDCCSPSNNKDEESLSKPQALITLKGSCSRENYKALTPGTSNLNSFHTRDVLLANKSVLSDEKPLIPDKKLMEASENTALEHTQDDTTDKETDKMLSHKSSEGVGTIKVSEHIVMVMNSSVSVASSAEKYFPLRKVQFRRTSTVPLAKIETVRNSQAGTASNTILSVDGQHEVAPQKENQVPGDGTDSCANEAVQRTWDHSYSVGMLCSNENAPLKLKATISKEKSEGRLEEESISIITPLQSQRIITNRKTDPGKPSVSDLEIKSNIITSDNKCSDTSLETSITQLHFSKGKSNAEQCSTNLEQNHLTSHHVDDSSNISHNKECHVQNNGKTSVLKNGAEQIHIPSDAINVAEVKGDDNRLFQKKRKSRHSLTETIVPSADTSTPTRHYPKTLTKIMQEMGPPLPPLLGPLMATPPRTVRPLSPRIPLSRQSSLTSSLDGLTSPSHQTPIPAVQLSPVSDTLKCNSPAPLTTPSPCEMPVGQRILSSPLQFCATTPKHALPVPGRFPPSAAGVAAPPVLQENSVKILDSMYPELSARARTLSILKGIQLSKSSSVDGKNIPQPINQISGFKAISSTSTAFVKAGTKFTSDPEQPFCKIGETFKRTLSPAVVPKDAKRLKLDNKSSNLELEKKQLSDRVSDANAGCHTNKTDYSGCGDGIQSTGGCDSEFILAVEKINETDSRSVTIALEKISEACFDLLPVIRSHVFVGNTSRVPVMRDEEKEVVHELCVTKKKLAEPALQAILNKLKHEKMSLNHNCMQALCRVYVGICRQLGDLERARLFCYSLLKEGFPKSDRLILFIANVWTDVFSSEGVISKAIQSVARQRARGNVRKCLSFYLNWEESAPVDIGVMVSSLLLAIQLCPQMEFQFSEEYGEDLKESTWEYVFAIVLLCSHQKWRWTHDNIISKELWPIMDKWIKNRKGTGSASSPSDIIVATVFRLIGHLGQIGLKEGFYSAVENISSVIGVFLQHSKEKDVAWGVQLAAAYALCDLGPSNPSKILEAICTWEAMNTNSLPAAVANAVAELRRLSMSAGRTEESHQRNTTT</sequence>
<feature type="compositionally biased region" description="Low complexity" evidence="2">
    <location>
        <begin position="998"/>
        <end position="1007"/>
    </location>
</feature>
<feature type="domain" description="Little elongation complex subunit 1 C-terminal" evidence="3">
    <location>
        <begin position="1884"/>
        <end position="2076"/>
    </location>
</feature>
<dbReference type="GO" id="GO:0008023">
    <property type="term" value="C:transcription elongation factor complex"/>
    <property type="evidence" value="ECO:0007669"/>
    <property type="project" value="Ensembl"/>
</dbReference>
<evidence type="ECO:0000259" key="3">
    <source>
        <dbReference type="Pfam" id="PF25817"/>
    </source>
</evidence>
<name>A0A803TI34_ANOCA</name>
<feature type="coiled-coil region" evidence="1">
    <location>
        <begin position="130"/>
        <end position="171"/>
    </location>
</feature>
<feature type="compositionally biased region" description="Polar residues" evidence="2">
    <location>
        <begin position="1008"/>
        <end position="1019"/>
    </location>
</feature>
<gene>
    <name evidence="4" type="primary">ICE1</name>
</gene>
<evidence type="ECO:0000256" key="1">
    <source>
        <dbReference type="SAM" id="Coils"/>
    </source>
</evidence>
<feature type="compositionally biased region" description="Polar residues" evidence="2">
    <location>
        <begin position="416"/>
        <end position="435"/>
    </location>
</feature>
<protein>
    <submittedName>
        <fullName evidence="4">Interactor of little elongation complex ELL subunit 1</fullName>
    </submittedName>
</protein>
<keyword evidence="1" id="KW-0175">Coiled coil</keyword>
<dbReference type="GO" id="GO:0042795">
    <property type="term" value="P:snRNA transcription by RNA polymerase II"/>
    <property type="evidence" value="ECO:0007669"/>
    <property type="project" value="Ensembl"/>
</dbReference>
<dbReference type="PANTHER" id="PTHR11852">
    <property type="entry name" value="PLATELET-ACTIVATING FACTOR ACETYLHYDROLASE"/>
    <property type="match status" value="1"/>
</dbReference>
<dbReference type="Pfam" id="PF25817">
    <property type="entry name" value="ICE1_C"/>
    <property type="match status" value="1"/>
</dbReference>
<feature type="compositionally biased region" description="Basic and acidic residues" evidence="2">
    <location>
        <begin position="1039"/>
        <end position="1050"/>
    </location>
</feature>
<dbReference type="InParanoid" id="A0A803TI34"/>
<dbReference type="PANTHER" id="PTHR11852:SF4">
    <property type="entry name" value="LITTLE ELONGATION COMPLEX SUBUNIT 1"/>
    <property type="match status" value="1"/>
</dbReference>
<dbReference type="GO" id="GO:0000791">
    <property type="term" value="C:euchromatin"/>
    <property type="evidence" value="ECO:0007669"/>
    <property type="project" value="Ensembl"/>
</dbReference>
<reference evidence="4" key="2">
    <citation type="submission" date="2025-08" db="UniProtKB">
        <authorList>
            <consortium name="Ensembl"/>
        </authorList>
    </citation>
    <scope>IDENTIFICATION</scope>
</reference>
<dbReference type="GO" id="GO:0015030">
    <property type="term" value="C:Cajal body"/>
    <property type="evidence" value="ECO:0007669"/>
    <property type="project" value="Ensembl"/>
</dbReference>
<dbReference type="GO" id="GO:0030674">
    <property type="term" value="F:protein-macromolecule adaptor activity"/>
    <property type="evidence" value="ECO:0007669"/>
    <property type="project" value="Ensembl"/>
</dbReference>
<dbReference type="GO" id="GO:0031334">
    <property type="term" value="P:positive regulation of protein-containing complex assembly"/>
    <property type="evidence" value="ECO:0007669"/>
    <property type="project" value="Ensembl"/>
</dbReference>
<dbReference type="GO" id="GO:0045945">
    <property type="term" value="P:positive regulation of transcription by RNA polymerase III"/>
    <property type="evidence" value="ECO:0007669"/>
    <property type="project" value="Ensembl"/>
</dbReference>
<proteinExistence type="predicted"/>
<feature type="region of interest" description="Disordered" evidence="2">
    <location>
        <begin position="410"/>
        <end position="442"/>
    </location>
</feature>
<dbReference type="KEGG" id="acs:103279518"/>
<dbReference type="OrthoDB" id="2238957at2759"/>
<dbReference type="GO" id="GO:0042796">
    <property type="term" value="P:snRNA transcription by RNA polymerase III"/>
    <property type="evidence" value="ECO:0007669"/>
    <property type="project" value="Ensembl"/>
</dbReference>
<dbReference type="InterPro" id="IPR057881">
    <property type="entry name" value="ICE1_C"/>
</dbReference>
<feature type="region of interest" description="Disordered" evidence="2">
    <location>
        <begin position="1039"/>
        <end position="1066"/>
    </location>
</feature>
<feature type="region of interest" description="Disordered" evidence="2">
    <location>
        <begin position="998"/>
        <end position="1020"/>
    </location>
</feature>
<feature type="region of interest" description="Disordered" evidence="2">
    <location>
        <begin position="244"/>
        <end position="267"/>
    </location>
</feature>